<organism evidence="1 2">
    <name type="scientific">Aquisphaera giovannonii</name>
    <dbReference type="NCBI Taxonomy" id="406548"/>
    <lineage>
        <taxon>Bacteria</taxon>
        <taxon>Pseudomonadati</taxon>
        <taxon>Planctomycetota</taxon>
        <taxon>Planctomycetia</taxon>
        <taxon>Isosphaerales</taxon>
        <taxon>Isosphaeraceae</taxon>
        <taxon>Aquisphaera</taxon>
    </lineage>
</organism>
<dbReference type="EMBL" id="CP042997">
    <property type="protein sequence ID" value="QEH37471.1"/>
    <property type="molecule type" value="Genomic_DNA"/>
</dbReference>
<accession>A0A5B9WBT5</accession>
<protein>
    <submittedName>
        <fullName evidence="1">Uncharacterized protein</fullName>
    </submittedName>
</protein>
<sequence>MRDGGEGDLVGTLLEAGTNRIAQESKAAGRAMPVIASGGYDVFSEQASGSKTLRKGLMLTPGEVTEVR</sequence>
<proteinExistence type="predicted"/>
<evidence type="ECO:0000313" key="1">
    <source>
        <dbReference type="EMBL" id="QEH37471.1"/>
    </source>
</evidence>
<keyword evidence="2" id="KW-1185">Reference proteome</keyword>
<gene>
    <name evidence="1" type="ORF">OJF2_60620</name>
</gene>
<dbReference type="Proteomes" id="UP000324233">
    <property type="component" value="Chromosome"/>
</dbReference>
<dbReference type="AlphaFoldDB" id="A0A5B9WBT5"/>
<dbReference type="KEGG" id="agv:OJF2_60620"/>
<evidence type="ECO:0000313" key="2">
    <source>
        <dbReference type="Proteomes" id="UP000324233"/>
    </source>
</evidence>
<name>A0A5B9WBT5_9BACT</name>
<reference evidence="1 2" key="1">
    <citation type="submission" date="2019-08" db="EMBL/GenBank/DDBJ databases">
        <title>Deep-cultivation of Planctomycetes and their phenomic and genomic characterization uncovers novel biology.</title>
        <authorList>
            <person name="Wiegand S."/>
            <person name="Jogler M."/>
            <person name="Boedeker C."/>
            <person name="Pinto D."/>
            <person name="Vollmers J."/>
            <person name="Rivas-Marin E."/>
            <person name="Kohn T."/>
            <person name="Peeters S.H."/>
            <person name="Heuer A."/>
            <person name="Rast P."/>
            <person name="Oberbeckmann S."/>
            <person name="Bunk B."/>
            <person name="Jeske O."/>
            <person name="Meyerdierks A."/>
            <person name="Storesund J.E."/>
            <person name="Kallscheuer N."/>
            <person name="Luecker S."/>
            <person name="Lage O.M."/>
            <person name="Pohl T."/>
            <person name="Merkel B.J."/>
            <person name="Hornburger P."/>
            <person name="Mueller R.-W."/>
            <person name="Bruemmer F."/>
            <person name="Labrenz M."/>
            <person name="Spormann A.M."/>
            <person name="Op den Camp H."/>
            <person name="Overmann J."/>
            <person name="Amann R."/>
            <person name="Jetten M.S.M."/>
            <person name="Mascher T."/>
            <person name="Medema M.H."/>
            <person name="Devos D.P."/>
            <person name="Kaster A.-K."/>
            <person name="Ovreas L."/>
            <person name="Rohde M."/>
            <person name="Galperin M.Y."/>
            <person name="Jogler C."/>
        </authorList>
    </citation>
    <scope>NUCLEOTIDE SEQUENCE [LARGE SCALE GENOMIC DNA]</scope>
    <source>
        <strain evidence="1 2">OJF2</strain>
    </source>
</reference>